<evidence type="ECO:0000256" key="2">
    <source>
        <dbReference type="ARBA" id="ARBA00010735"/>
    </source>
</evidence>
<feature type="transmembrane region" description="Helical" evidence="8">
    <location>
        <begin position="179"/>
        <end position="208"/>
    </location>
</feature>
<keyword evidence="4" id="KW-1003">Cell membrane</keyword>
<dbReference type="AlphaFoldDB" id="A0A6J6EAD1"/>
<evidence type="ECO:0000256" key="7">
    <source>
        <dbReference type="ARBA" id="ARBA00023136"/>
    </source>
</evidence>
<evidence type="ECO:0000256" key="3">
    <source>
        <dbReference type="ARBA" id="ARBA00022448"/>
    </source>
</evidence>
<dbReference type="InterPro" id="IPR011606">
    <property type="entry name" value="Brnchd-chn_aa_trnsp_permease"/>
</dbReference>
<keyword evidence="3" id="KW-0813">Transport</keyword>
<organism evidence="9">
    <name type="scientific">freshwater metagenome</name>
    <dbReference type="NCBI Taxonomy" id="449393"/>
    <lineage>
        <taxon>unclassified sequences</taxon>
        <taxon>metagenomes</taxon>
        <taxon>ecological metagenomes</taxon>
    </lineage>
</organism>
<reference evidence="9" key="1">
    <citation type="submission" date="2020-05" db="EMBL/GenBank/DDBJ databases">
        <authorList>
            <person name="Chiriac C."/>
            <person name="Salcher M."/>
            <person name="Ghai R."/>
            <person name="Kavagutti S V."/>
        </authorList>
    </citation>
    <scope>NUCLEOTIDE SEQUENCE</scope>
</reference>
<evidence type="ECO:0000256" key="6">
    <source>
        <dbReference type="ARBA" id="ARBA00022989"/>
    </source>
</evidence>
<comment type="subcellular location">
    <subcellularLocation>
        <location evidence="1">Cell membrane</location>
        <topology evidence="1">Multi-pass membrane protein</topology>
    </subcellularLocation>
</comment>
<proteinExistence type="inferred from homology"/>
<feature type="transmembrane region" description="Helical" evidence="8">
    <location>
        <begin position="51"/>
        <end position="73"/>
    </location>
</feature>
<protein>
    <submittedName>
        <fullName evidence="9">Unannotated protein</fullName>
    </submittedName>
</protein>
<feature type="transmembrane region" description="Helical" evidence="8">
    <location>
        <begin position="123"/>
        <end position="148"/>
    </location>
</feature>
<dbReference type="PANTHER" id="PTHR34979:SF1">
    <property type="entry name" value="INNER MEMBRANE PROTEIN YGAZ"/>
    <property type="match status" value="1"/>
</dbReference>
<keyword evidence="7 8" id="KW-0472">Membrane</keyword>
<evidence type="ECO:0000256" key="4">
    <source>
        <dbReference type="ARBA" id="ARBA00022475"/>
    </source>
</evidence>
<comment type="similarity">
    <text evidence="2">Belongs to the AzlC family.</text>
</comment>
<feature type="transmembrane region" description="Helical" evidence="8">
    <location>
        <begin position="154"/>
        <end position="172"/>
    </location>
</feature>
<evidence type="ECO:0000256" key="8">
    <source>
        <dbReference type="SAM" id="Phobius"/>
    </source>
</evidence>
<keyword evidence="5 8" id="KW-0812">Transmembrane</keyword>
<dbReference type="PANTHER" id="PTHR34979">
    <property type="entry name" value="INNER MEMBRANE PROTEIN YGAZ"/>
    <property type="match status" value="1"/>
</dbReference>
<accession>A0A6J6EAD1</accession>
<evidence type="ECO:0000256" key="1">
    <source>
        <dbReference type="ARBA" id="ARBA00004651"/>
    </source>
</evidence>
<dbReference type="EMBL" id="CAEZTO010000010">
    <property type="protein sequence ID" value="CAB4572295.1"/>
    <property type="molecule type" value="Genomic_DNA"/>
</dbReference>
<evidence type="ECO:0000313" key="9">
    <source>
        <dbReference type="EMBL" id="CAB4572295.1"/>
    </source>
</evidence>
<dbReference type="GO" id="GO:0005886">
    <property type="term" value="C:plasma membrane"/>
    <property type="evidence" value="ECO:0007669"/>
    <property type="project" value="UniProtKB-SubCell"/>
</dbReference>
<dbReference type="GO" id="GO:1903785">
    <property type="term" value="P:L-valine transmembrane transport"/>
    <property type="evidence" value="ECO:0007669"/>
    <property type="project" value="TreeGrafter"/>
</dbReference>
<dbReference type="Pfam" id="PF03591">
    <property type="entry name" value="AzlC"/>
    <property type="match status" value="1"/>
</dbReference>
<evidence type="ECO:0000256" key="5">
    <source>
        <dbReference type="ARBA" id="ARBA00022692"/>
    </source>
</evidence>
<sequence>MNKQVLSTSLSVGIATGLYGISFGAIGVAAGLDVLSVMILSLFMFSGGSQFAFVGVLAAGGAPITAITSAWLMGIRNSFYALRLTSVVGPRGLMKLLAAQLSIDESNAVSAAQETRRDQKTGFWLTGIAVFVFWNIATLVGALAGNLMGSVEQWGLDAAAAAAFLGLLWPRLKDSWQLALLGAIAAIATTPFLPAGIPILVAAAVALIPLGGKK</sequence>
<name>A0A6J6EAD1_9ZZZZ</name>
<gene>
    <name evidence="9" type="ORF">UFOPK1693_00799</name>
</gene>
<feature type="transmembrane region" description="Helical" evidence="8">
    <location>
        <begin position="12"/>
        <end position="45"/>
    </location>
</feature>
<keyword evidence="6 8" id="KW-1133">Transmembrane helix</keyword>